<dbReference type="Proteomes" id="UP000886595">
    <property type="component" value="Unassembled WGS sequence"/>
</dbReference>
<name>A0A8X7P3B9_BRACI</name>
<dbReference type="PROSITE" id="PS51257">
    <property type="entry name" value="PROKAR_LIPOPROTEIN"/>
    <property type="match status" value="1"/>
</dbReference>
<feature type="region of interest" description="Disordered" evidence="1">
    <location>
        <begin position="82"/>
        <end position="153"/>
    </location>
</feature>
<evidence type="ECO:0000256" key="2">
    <source>
        <dbReference type="SAM" id="Phobius"/>
    </source>
</evidence>
<dbReference type="OrthoDB" id="784693at2759"/>
<keyword evidence="4" id="KW-1185">Reference proteome</keyword>
<evidence type="ECO:0000313" key="3">
    <source>
        <dbReference type="EMBL" id="KAG2243577.1"/>
    </source>
</evidence>
<dbReference type="PANTHER" id="PTHR34964:SF13">
    <property type="entry name" value="GENOME ASSEMBLY, CHROMOSOME: A01"/>
    <property type="match status" value="1"/>
</dbReference>
<keyword evidence="2" id="KW-1133">Transmembrane helix</keyword>
<sequence>MPVPDPRAGQAFICLITLFLFLSIAVGGGCLIAYTVLPYPPIWLAYLGIFFVCLPWFFWILTFSYRIVSRSFGFRMVIGSGGNNNNVNGEAKPRDLDPPEQSLESPNDDPEAMARPQGHILMSMEGNQSKKRMSTSSVGSHESEMPLAISMGS</sequence>
<accession>A0A8X7P3B9</accession>
<protein>
    <submittedName>
        <fullName evidence="3">Uncharacterized protein</fullName>
    </submittedName>
</protein>
<proteinExistence type="predicted"/>
<evidence type="ECO:0000256" key="1">
    <source>
        <dbReference type="SAM" id="MobiDB-lite"/>
    </source>
</evidence>
<dbReference type="AlphaFoldDB" id="A0A8X7P3B9"/>
<keyword evidence="2" id="KW-0472">Membrane</keyword>
<feature type="transmembrane region" description="Helical" evidence="2">
    <location>
        <begin position="12"/>
        <end position="37"/>
    </location>
</feature>
<gene>
    <name evidence="3" type="ORF">Bca52824_094575</name>
</gene>
<feature type="transmembrane region" description="Helical" evidence="2">
    <location>
        <begin position="43"/>
        <end position="68"/>
    </location>
</feature>
<keyword evidence="2" id="KW-0812">Transmembrane</keyword>
<organism evidence="3 4">
    <name type="scientific">Brassica carinata</name>
    <name type="common">Ethiopian mustard</name>
    <name type="synonym">Abyssinian cabbage</name>
    <dbReference type="NCBI Taxonomy" id="52824"/>
    <lineage>
        <taxon>Eukaryota</taxon>
        <taxon>Viridiplantae</taxon>
        <taxon>Streptophyta</taxon>
        <taxon>Embryophyta</taxon>
        <taxon>Tracheophyta</taxon>
        <taxon>Spermatophyta</taxon>
        <taxon>Magnoliopsida</taxon>
        <taxon>eudicotyledons</taxon>
        <taxon>Gunneridae</taxon>
        <taxon>Pentapetalae</taxon>
        <taxon>rosids</taxon>
        <taxon>malvids</taxon>
        <taxon>Brassicales</taxon>
        <taxon>Brassicaceae</taxon>
        <taxon>Brassiceae</taxon>
        <taxon>Brassica</taxon>
    </lineage>
</organism>
<dbReference type="PANTHER" id="PTHR34964">
    <property type="entry name" value="MEMBRANE LIPOPROTEIN-RELATED"/>
    <property type="match status" value="1"/>
</dbReference>
<evidence type="ECO:0000313" key="4">
    <source>
        <dbReference type="Proteomes" id="UP000886595"/>
    </source>
</evidence>
<reference evidence="3 4" key="1">
    <citation type="submission" date="2020-02" db="EMBL/GenBank/DDBJ databases">
        <authorList>
            <person name="Ma Q."/>
            <person name="Huang Y."/>
            <person name="Song X."/>
            <person name="Pei D."/>
        </authorList>
    </citation>
    <scope>NUCLEOTIDE SEQUENCE [LARGE SCALE GENOMIC DNA]</scope>
    <source>
        <strain evidence="3">Sxm20200214</strain>
        <tissue evidence="3">Leaf</tissue>
    </source>
</reference>
<dbReference type="EMBL" id="JAAMPC010000177">
    <property type="protein sequence ID" value="KAG2243577.1"/>
    <property type="molecule type" value="Genomic_DNA"/>
</dbReference>
<comment type="caution">
    <text evidence="3">The sequence shown here is derived from an EMBL/GenBank/DDBJ whole genome shotgun (WGS) entry which is preliminary data.</text>
</comment>